<feature type="transmembrane region" description="Helical" evidence="2">
    <location>
        <begin position="47"/>
        <end position="67"/>
    </location>
</feature>
<organism evidence="4 5">
    <name type="scientific">Apodemus speciosus</name>
    <name type="common">Large Japanese field mouse</name>
    <dbReference type="NCBI Taxonomy" id="105296"/>
    <lineage>
        <taxon>Eukaryota</taxon>
        <taxon>Metazoa</taxon>
        <taxon>Chordata</taxon>
        <taxon>Craniata</taxon>
        <taxon>Vertebrata</taxon>
        <taxon>Euteleostomi</taxon>
        <taxon>Mammalia</taxon>
        <taxon>Eutheria</taxon>
        <taxon>Euarchontoglires</taxon>
        <taxon>Glires</taxon>
        <taxon>Rodentia</taxon>
        <taxon>Myomorpha</taxon>
        <taxon>Muroidea</taxon>
        <taxon>Muridae</taxon>
        <taxon>Murinae</taxon>
        <taxon>Apodemus</taxon>
    </lineage>
</organism>
<keyword evidence="2" id="KW-0812">Transmembrane</keyword>
<evidence type="ECO:0000256" key="1">
    <source>
        <dbReference type="ARBA" id="ARBA00023157"/>
    </source>
</evidence>
<gene>
    <name evidence="4" type="ORF">APTSU1_000626300</name>
</gene>
<reference evidence="4 5" key="1">
    <citation type="submission" date="2024-08" db="EMBL/GenBank/DDBJ databases">
        <title>The draft genome of Apodemus speciosus.</title>
        <authorList>
            <person name="Nabeshima K."/>
            <person name="Suzuki S."/>
            <person name="Onuma M."/>
        </authorList>
    </citation>
    <scope>NUCLEOTIDE SEQUENCE [LARGE SCALE GENOMIC DNA]</scope>
    <source>
        <strain evidence="4">IB14-021</strain>
    </source>
</reference>
<keyword evidence="5" id="KW-1185">Reference proteome</keyword>
<dbReference type="InterPro" id="IPR007084">
    <property type="entry name" value="BRICHOS_dom"/>
</dbReference>
<dbReference type="Pfam" id="PF04089">
    <property type="entry name" value="BRICHOS"/>
    <property type="match status" value="1"/>
</dbReference>
<dbReference type="Gene3D" id="3.30.390.150">
    <property type="match status" value="1"/>
</dbReference>
<keyword evidence="2" id="KW-0472">Membrane</keyword>
<feature type="domain" description="BRICHOS" evidence="3">
    <location>
        <begin position="97"/>
        <end position="191"/>
    </location>
</feature>
<evidence type="ECO:0000259" key="3">
    <source>
        <dbReference type="PROSITE" id="PS50869"/>
    </source>
</evidence>
<sequence length="227" mass="24612">MKEISCGLHLSTPSLSEAGQVQIPEDCVSVSTPPAPPLHRAPADMKFTMLLAGLLGLFVTPGLAYTVNINGNSNVYGNGQQSMSINGDHNVANIDNNNGWDSWNALWDYENGFAATRLFAKKSCIVHRMNKDAMPSLQDLNTLVKEQKGEGPGGAPPKDLMFSINPTKVEDLNTFGPKIAGMCQGVPTYVAEEIPGPNQPLYSKKCYTANILWILRMSFCGTSVETY</sequence>
<name>A0ABQ0EVH3_APOSI</name>
<protein>
    <submittedName>
        <fullName evidence="4">Foveolin</fullName>
    </submittedName>
</protein>
<proteinExistence type="predicted"/>
<evidence type="ECO:0000256" key="2">
    <source>
        <dbReference type="SAM" id="Phobius"/>
    </source>
</evidence>
<keyword evidence="1" id="KW-1015">Disulfide bond</keyword>
<dbReference type="SMART" id="SM01039">
    <property type="entry name" value="BRICHOS"/>
    <property type="match status" value="1"/>
</dbReference>
<comment type="caution">
    <text evidence="4">The sequence shown here is derived from an EMBL/GenBank/DDBJ whole genome shotgun (WGS) entry which is preliminary data.</text>
</comment>
<dbReference type="EMBL" id="BAAFST010000006">
    <property type="protein sequence ID" value="GAB1291033.1"/>
    <property type="molecule type" value="Genomic_DNA"/>
</dbReference>
<dbReference type="Proteomes" id="UP001623349">
    <property type="component" value="Unassembled WGS sequence"/>
</dbReference>
<dbReference type="PROSITE" id="PS50869">
    <property type="entry name" value="BRICHOS"/>
    <property type="match status" value="1"/>
</dbReference>
<keyword evidence="2" id="KW-1133">Transmembrane helix</keyword>
<dbReference type="InterPro" id="IPR051772">
    <property type="entry name" value="Gastrokine"/>
</dbReference>
<evidence type="ECO:0000313" key="4">
    <source>
        <dbReference type="EMBL" id="GAB1291033.1"/>
    </source>
</evidence>
<dbReference type="PANTHER" id="PTHR16483">
    <property type="entry name" value="GASTROKINE 1"/>
    <property type="match status" value="1"/>
</dbReference>
<evidence type="ECO:0000313" key="5">
    <source>
        <dbReference type="Proteomes" id="UP001623349"/>
    </source>
</evidence>
<accession>A0ABQ0EVH3</accession>